<evidence type="ECO:0000313" key="1">
    <source>
        <dbReference type="EMBL" id="BCK86456.1"/>
    </source>
</evidence>
<dbReference type="KEGG" id="seme:MIZ01_0212"/>
<dbReference type="AlphaFoldDB" id="A0AAN1X7K5"/>
<accession>A0AAN1X7K5</accession>
<name>A0AAN1X7K5_9PROT</name>
<reference evidence="1 2" key="1">
    <citation type="journal article" date="2022" name="Int. J. Syst. Evol. Microbiol.">
        <title>&lt;i&gt;Sideroxyarcus emersonii&lt;/i&gt; gen. nov. sp. nov., a neutrophilic, microaerobic iron- and thiosulfate-oxidizing bacterium isolated from iron-rich wetland sediment.</title>
        <authorList>
            <person name="Kato S."/>
            <person name="Itoh T."/>
            <person name="Iino T."/>
            <person name="Ohkuma M."/>
        </authorList>
    </citation>
    <scope>NUCLEOTIDE SEQUENCE [LARGE SCALE GENOMIC DNA]</scope>
    <source>
        <strain evidence="1 2">MIZ01</strain>
    </source>
</reference>
<protein>
    <submittedName>
        <fullName evidence="1">Uncharacterized protein</fullName>
    </submittedName>
</protein>
<keyword evidence="2" id="KW-1185">Reference proteome</keyword>
<organism evidence="1 2">
    <name type="scientific">Sideroxyarcus emersonii</name>
    <dbReference type="NCBI Taxonomy" id="2764705"/>
    <lineage>
        <taxon>Bacteria</taxon>
        <taxon>Pseudomonadati</taxon>
        <taxon>Pseudomonadota</taxon>
        <taxon>Betaproteobacteria</taxon>
        <taxon>Nitrosomonadales</taxon>
        <taxon>Gallionellaceae</taxon>
        <taxon>Sideroxyarcus</taxon>
    </lineage>
</organism>
<dbReference type="Proteomes" id="UP001320326">
    <property type="component" value="Chromosome"/>
</dbReference>
<proteinExistence type="predicted"/>
<gene>
    <name evidence="1" type="ORF">MIZ01_0212</name>
</gene>
<dbReference type="EMBL" id="AP023423">
    <property type="protein sequence ID" value="BCK86456.1"/>
    <property type="molecule type" value="Genomic_DNA"/>
</dbReference>
<evidence type="ECO:0000313" key="2">
    <source>
        <dbReference type="Proteomes" id="UP001320326"/>
    </source>
</evidence>
<sequence length="42" mass="4480">MATKERSIQLYDPAVSLLLPNRRAISCQLTGMKAASCSNVAA</sequence>